<evidence type="ECO:0000259" key="1">
    <source>
        <dbReference type="PROSITE" id="PS50181"/>
    </source>
</evidence>
<dbReference type="Gene3D" id="1.20.1280.50">
    <property type="match status" value="2"/>
</dbReference>
<dbReference type="SMART" id="SM00256">
    <property type="entry name" value="FBOX"/>
    <property type="match status" value="2"/>
</dbReference>
<keyword evidence="3" id="KW-1185">Reference proteome</keyword>
<dbReference type="Pfam" id="PF00646">
    <property type="entry name" value="F-box"/>
    <property type="match status" value="2"/>
</dbReference>
<evidence type="ECO:0000313" key="2">
    <source>
        <dbReference type="EMBL" id="WVZ74584.1"/>
    </source>
</evidence>
<dbReference type="CDD" id="cd22157">
    <property type="entry name" value="F-box_AtFBW1-like"/>
    <property type="match status" value="1"/>
</dbReference>
<dbReference type="InterPro" id="IPR001810">
    <property type="entry name" value="F-box_dom"/>
</dbReference>
<dbReference type="SUPFAM" id="SSF81383">
    <property type="entry name" value="F-box domain"/>
    <property type="match status" value="2"/>
</dbReference>
<organism evidence="2 3">
    <name type="scientific">Paspalum notatum var. saurae</name>
    <dbReference type="NCBI Taxonomy" id="547442"/>
    <lineage>
        <taxon>Eukaryota</taxon>
        <taxon>Viridiplantae</taxon>
        <taxon>Streptophyta</taxon>
        <taxon>Embryophyta</taxon>
        <taxon>Tracheophyta</taxon>
        <taxon>Spermatophyta</taxon>
        <taxon>Magnoliopsida</taxon>
        <taxon>Liliopsida</taxon>
        <taxon>Poales</taxon>
        <taxon>Poaceae</taxon>
        <taxon>PACMAD clade</taxon>
        <taxon>Panicoideae</taxon>
        <taxon>Andropogonodae</taxon>
        <taxon>Paspaleae</taxon>
        <taxon>Paspalinae</taxon>
        <taxon>Paspalum</taxon>
    </lineage>
</organism>
<dbReference type="PANTHER" id="PTHR31672:SF2">
    <property type="entry name" value="F-BOX DOMAIN-CONTAINING PROTEIN"/>
    <property type="match status" value="1"/>
</dbReference>
<feature type="domain" description="F-box" evidence="1">
    <location>
        <begin position="12"/>
        <end position="54"/>
    </location>
</feature>
<name>A0AAQ3TKG3_PASNO</name>
<dbReference type="InterPro" id="IPR013187">
    <property type="entry name" value="F-box-assoc_dom_typ3"/>
</dbReference>
<dbReference type="NCBIfam" id="TIGR01640">
    <property type="entry name" value="F_box_assoc_1"/>
    <property type="match status" value="1"/>
</dbReference>
<evidence type="ECO:0000313" key="3">
    <source>
        <dbReference type="Proteomes" id="UP001341281"/>
    </source>
</evidence>
<gene>
    <name evidence="2" type="ORF">U9M48_022749</name>
</gene>
<sequence>MRANKRMKTAAPSTGPDLPEEIMVEVLRRLPIKSILRFRAVCRAWATMLSSDEFCSLHMAADAAASAQPKVLFVTPATSACDATAVYSYSPPGPEPNLMFTLDDLRGNFVDGIAAQCRGLTLLHDAVAPAYYVVNAATRAATRLPPCEDVTYSSAGLGFDTQAKLYKVMRLFQRPGHRQILCGVYTLGGAHGDRWRPAAGTIPDSFYVTAYCAIDDAASNNLPPVLVNGSLHWLIHDSYSTVVDPVSAAIITFSVTDESFGWVESKPPCGIPLGAHLVELDGGLCMVRDLLHGSSSSSPDSSTSSSSALEIWKLHGVCWSLDTRIDLAASGHAGVDLLQPPVIRVLGVVGGGSRSSARKIVMATSDYSVHVYDAMTKNVETILSVVAADEDTVEPSYLGDSRTAIRVSLFTETLARVHRTHQETTFSSPLGKATKEILLRLPAKSVVQSMRVCRQWRKLIEDKSFIYSYSAHKRMEERTRVMIVGKGTGRSFFHFVPLERKTRLSDVANNIKDKWLDTKVVCSKPCHGLNLLMTFERNYIYNPGTGFWRSTPYPDPLDWAPWDTPDQHAFAIGSKNVGLGFNPLNQEHVAVIMHYQYKSFKSRQYCLICSVWHCRRGSVSQGGLVPPLPVNNMPPAHVAGVLYWMSDPMLGPSSEYAIVSYDIAMEAFRVISCPPSINVANWSSKSTWNLFVVELGAKLCVVLADLWANELVVWKLENGDEWEQVYAICLKSSPDYCLLSNVVVPLEVDPKNGKILLSTGRKMGFYDPVLHTIEELYDADEILLRAEGMTGASQGAPSTKSVVPLVPMLYEENLASYPRVRKDKFLH</sequence>
<dbReference type="Pfam" id="PF08268">
    <property type="entry name" value="FBA_3"/>
    <property type="match status" value="2"/>
</dbReference>
<dbReference type="Proteomes" id="UP001341281">
    <property type="component" value="Chromosome 05"/>
</dbReference>
<proteinExistence type="predicted"/>
<dbReference type="InterPro" id="IPR050796">
    <property type="entry name" value="SCF_F-box_component"/>
</dbReference>
<dbReference type="InterPro" id="IPR017451">
    <property type="entry name" value="F-box-assoc_interact_dom"/>
</dbReference>
<dbReference type="PROSITE" id="PS50181">
    <property type="entry name" value="FBOX"/>
    <property type="match status" value="1"/>
</dbReference>
<accession>A0AAQ3TKG3</accession>
<dbReference type="EMBL" id="CP144749">
    <property type="protein sequence ID" value="WVZ74584.1"/>
    <property type="molecule type" value="Genomic_DNA"/>
</dbReference>
<protein>
    <recommendedName>
        <fullName evidence="1">F-box domain-containing protein</fullName>
    </recommendedName>
</protein>
<dbReference type="AlphaFoldDB" id="A0AAQ3TKG3"/>
<dbReference type="InterPro" id="IPR036047">
    <property type="entry name" value="F-box-like_dom_sf"/>
</dbReference>
<dbReference type="PANTHER" id="PTHR31672">
    <property type="entry name" value="BNACNNG10540D PROTEIN"/>
    <property type="match status" value="1"/>
</dbReference>
<reference evidence="2 3" key="1">
    <citation type="submission" date="2024-02" db="EMBL/GenBank/DDBJ databases">
        <title>High-quality chromosome-scale genome assembly of Pensacola bahiagrass (Paspalum notatum Flugge var. saurae).</title>
        <authorList>
            <person name="Vega J.M."/>
            <person name="Podio M."/>
            <person name="Orjuela J."/>
            <person name="Siena L.A."/>
            <person name="Pessino S.C."/>
            <person name="Combes M.C."/>
            <person name="Mariac C."/>
            <person name="Albertini E."/>
            <person name="Pupilli F."/>
            <person name="Ortiz J.P.A."/>
            <person name="Leblanc O."/>
        </authorList>
    </citation>
    <scope>NUCLEOTIDE SEQUENCE [LARGE SCALE GENOMIC DNA]</scope>
    <source>
        <strain evidence="2">R1</strain>
        <tissue evidence="2">Leaf</tissue>
    </source>
</reference>